<comment type="caution">
    <text evidence="1">The sequence shown here is derived from an EMBL/GenBank/DDBJ whole genome shotgun (WGS) entry which is preliminary data.</text>
</comment>
<dbReference type="EMBL" id="LPUY01000059">
    <property type="protein sequence ID" value="KUP93169.1"/>
    <property type="molecule type" value="Genomic_DNA"/>
</dbReference>
<dbReference type="PATRIC" id="fig|1768241.3.peg.2056"/>
<evidence type="ECO:0000313" key="2">
    <source>
        <dbReference type="Proteomes" id="UP000068382"/>
    </source>
</evidence>
<proteinExistence type="predicted"/>
<dbReference type="RefSeq" id="WP_068242568.1">
    <property type="nucleotide sequence ID" value="NZ_LPUY01000059.1"/>
</dbReference>
<accession>A0A132BXP0</accession>
<organism evidence="1 2">
    <name type="scientific">Tritonibacter horizontis</name>
    <dbReference type="NCBI Taxonomy" id="1768241"/>
    <lineage>
        <taxon>Bacteria</taxon>
        <taxon>Pseudomonadati</taxon>
        <taxon>Pseudomonadota</taxon>
        <taxon>Alphaproteobacteria</taxon>
        <taxon>Rhodobacterales</taxon>
        <taxon>Paracoccaceae</taxon>
        <taxon>Tritonibacter</taxon>
    </lineage>
</organism>
<evidence type="ECO:0000313" key="1">
    <source>
        <dbReference type="EMBL" id="KUP93169.1"/>
    </source>
</evidence>
<dbReference type="Proteomes" id="UP000068382">
    <property type="component" value="Unassembled WGS sequence"/>
</dbReference>
<sequence length="116" mass="13076">MTSRWHITRGVGELTLSRQLPARFDVVASTTLPMGDPLRLAHQIRQDLWRALQGVRGFSPVLRLTQDGEMIRVEAGGRVAMPVPRGLADRISDVLDHPARRQRWVTQARRSARGFA</sequence>
<keyword evidence="2" id="KW-1185">Reference proteome</keyword>
<protein>
    <submittedName>
        <fullName evidence="1">Uncharacterized protein</fullName>
    </submittedName>
</protein>
<dbReference type="AlphaFoldDB" id="A0A132BXP0"/>
<dbReference type="OrthoDB" id="7658483at2"/>
<gene>
    <name evidence="1" type="ORF">TRIHO_19550</name>
</gene>
<name>A0A132BXP0_9RHOB</name>
<reference evidence="1 2" key="1">
    <citation type="submission" date="2015-12" db="EMBL/GenBank/DDBJ databases">
        <title>Genome sequence of the marine Rhodobacteraceae strain O3.65, Candidatus Tritonibacter horizontis.</title>
        <authorList>
            <person name="Poehlein A."/>
            <person name="Giebel H.A."/>
            <person name="Voget S."/>
            <person name="Brinkhoff T."/>
        </authorList>
    </citation>
    <scope>NUCLEOTIDE SEQUENCE [LARGE SCALE GENOMIC DNA]</scope>
    <source>
        <strain evidence="1 2">O3.65</strain>
    </source>
</reference>